<sequence>MLRLGTKVRHHGRDAMVIARTLGGHPSYDLRLADGTIVKYASEADCEVPPFDGGIGAPVLAGGQPPQRPPAG</sequence>
<evidence type="ECO:0000313" key="2">
    <source>
        <dbReference type="Proteomes" id="UP000480854"/>
    </source>
</evidence>
<dbReference type="RefSeq" id="WP_149467286.1">
    <property type="nucleotide sequence ID" value="NZ_QOKW01000001.1"/>
</dbReference>
<dbReference type="Proteomes" id="UP000480854">
    <property type="component" value="Unassembled WGS sequence"/>
</dbReference>
<protein>
    <submittedName>
        <fullName evidence="1">Uncharacterized protein</fullName>
    </submittedName>
</protein>
<gene>
    <name evidence="1" type="ORF">DS843_02410</name>
</gene>
<dbReference type="AlphaFoldDB" id="A0A9W7NP52"/>
<comment type="caution">
    <text evidence="1">The sequence shown here is derived from an EMBL/GenBank/DDBJ whole genome shotgun (WGS) entry which is preliminary data.</text>
</comment>
<accession>A0A9W7NP52</accession>
<name>A0A9W7NP52_9PROT</name>
<reference evidence="1 2" key="1">
    <citation type="submission" date="2018-07" db="EMBL/GenBank/DDBJ databases">
        <title>Genome sequence of Azospirillum sp. ATCC 49961.</title>
        <authorList>
            <person name="Sant'Anna F.H."/>
            <person name="Baldani J.I."/>
            <person name="Zilli J.E."/>
            <person name="Reis V.M."/>
            <person name="Hartmann A."/>
            <person name="Cruz L."/>
            <person name="de Souza E.M."/>
            <person name="de Oliveira Pedrosa F."/>
            <person name="Passaglia L.M.P."/>
        </authorList>
    </citation>
    <scope>NUCLEOTIDE SEQUENCE [LARGE SCALE GENOMIC DNA]</scope>
    <source>
        <strain evidence="1 2">ATCC 49961</strain>
    </source>
</reference>
<proteinExistence type="predicted"/>
<dbReference type="EMBL" id="QOKW01000001">
    <property type="protein sequence ID" value="KAA0684302.1"/>
    <property type="molecule type" value="Genomic_DNA"/>
</dbReference>
<keyword evidence="2" id="KW-1185">Reference proteome</keyword>
<dbReference type="OrthoDB" id="7308072at2"/>
<evidence type="ECO:0000313" key="1">
    <source>
        <dbReference type="EMBL" id="KAA0684302.1"/>
    </source>
</evidence>
<organism evidence="1 2">
    <name type="scientific">Roseomonas genomospecies 6</name>
    <dbReference type="NCBI Taxonomy" id="214106"/>
    <lineage>
        <taxon>Bacteria</taxon>
        <taxon>Pseudomonadati</taxon>
        <taxon>Pseudomonadota</taxon>
        <taxon>Alphaproteobacteria</taxon>
        <taxon>Acetobacterales</taxon>
        <taxon>Roseomonadaceae</taxon>
        <taxon>Roseomonas</taxon>
    </lineage>
</organism>